<name>A0A3D8P4R2_9THEO</name>
<evidence type="ECO:0000313" key="3">
    <source>
        <dbReference type="Proteomes" id="UP000256329"/>
    </source>
</evidence>
<dbReference type="Gene3D" id="2.30.30.240">
    <property type="entry name" value="PRC-barrel domain"/>
    <property type="match status" value="1"/>
</dbReference>
<dbReference type="NCBIfam" id="TIGR02888">
    <property type="entry name" value="spore_YlmC_YmxH"/>
    <property type="match status" value="1"/>
</dbReference>
<dbReference type="InterPro" id="IPR011033">
    <property type="entry name" value="PRC_barrel-like_sf"/>
</dbReference>
<gene>
    <name evidence="2" type="ORF">DXX99_06855</name>
</gene>
<comment type="caution">
    <text evidence="2">The sequence shown here is derived from an EMBL/GenBank/DDBJ whole genome shotgun (WGS) entry which is preliminary data.</text>
</comment>
<sequence>MKVSDLRLREVINISDGRRLGLIKDIDIDVENGRISALILPGPARLLGFWGREDEIVIPWERVVKIGTDVILVEAPSEAWTRPPYRR</sequence>
<organism evidence="2 3">
    <name type="scientific">Ammonifex thiophilus</name>
    <dbReference type="NCBI Taxonomy" id="444093"/>
    <lineage>
        <taxon>Bacteria</taxon>
        <taxon>Bacillati</taxon>
        <taxon>Bacillota</taxon>
        <taxon>Clostridia</taxon>
        <taxon>Thermoanaerobacterales</taxon>
        <taxon>Thermoanaerobacteraceae</taxon>
        <taxon>Ammonifex</taxon>
    </lineage>
</organism>
<dbReference type="Pfam" id="PF05239">
    <property type="entry name" value="PRC"/>
    <property type="match status" value="1"/>
</dbReference>
<feature type="domain" description="PRC-barrel" evidence="1">
    <location>
        <begin position="2"/>
        <end position="78"/>
    </location>
</feature>
<dbReference type="SUPFAM" id="SSF50346">
    <property type="entry name" value="PRC-barrel domain"/>
    <property type="match status" value="1"/>
</dbReference>
<proteinExistence type="predicted"/>
<dbReference type="OrthoDB" id="6024937at2"/>
<accession>A0A3D8P4R2</accession>
<dbReference type="PANTHER" id="PTHR40061:SF1">
    <property type="entry name" value="SPORULATION PROTEIN YLMC-RELATED"/>
    <property type="match status" value="1"/>
</dbReference>
<dbReference type="PANTHER" id="PTHR40061">
    <property type="entry name" value="SPORULATION PROTEIN YLMC-RELATED"/>
    <property type="match status" value="1"/>
</dbReference>
<protein>
    <submittedName>
        <fullName evidence="2">YlmC/YmxH family sporulation protein</fullName>
    </submittedName>
</protein>
<keyword evidence="3" id="KW-1185">Reference proteome</keyword>
<evidence type="ECO:0000313" key="2">
    <source>
        <dbReference type="EMBL" id="RDV82938.1"/>
    </source>
</evidence>
<evidence type="ECO:0000259" key="1">
    <source>
        <dbReference type="Pfam" id="PF05239"/>
    </source>
</evidence>
<dbReference type="InterPro" id="IPR027275">
    <property type="entry name" value="PRC-brl_dom"/>
</dbReference>
<dbReference type="InterPro" id="IPR014238">
    <property type="entry name" value="Spore_YlmC/YmxH"/>
</dbReference>
<reference evidence="2 3" key="1">
    <citation type="submission" date="2018-08" db="EMBL/GenBank/DDBJ databases">
        <title>Form III RuBisCO-mediated autotrophy in Thermodesulfobium bacteria.</title>
        <authorList>
            <person name="Toshchakov S.V."/>
            <person name="Kublanov I.V."/>
            <person name="Frolov E."/>
            <person name="Bonch-Osmolovskaya E.A."/>
            <person name="Tourova T.P."/>
            <person name="Chernych N.A."/>
            <person name="Lebedinsky A.V."/>
        </authorList>
    </citation>
    <scope>NUCLEOTIDE SEQUENCE [LARGE SCALE GENOMIC DNA]</scope>
    <source>
        <strain evidence="2 3">SR</strain>
    </source>
</reference>
<dbReference type="EMBL" id="QSLN01000008">
    <property type="protein sequence ID" value="RDV82938.1"/>
    <property type="molecule type" value="Genomic_DNA"/>
</dbReference>
<dbReference type="Proteomes" id="UP000256329">
    <property type="component" value="Unassembled WGS sequence"/>
</dbReference>
<dbReference type="AlphaFoldDB" id="A0A3D8P4R2"/>